<feature type="transmembrane region" description="Helical" evidence="5">
    <location>
        <begin position="261"/>
        <end position="282"/>
    </location>
</feature>
<feature type="transmembrane region" description="Helical" evidence="5">
    <location>
        <begin position="222"/>
        <end position="241"/>
    </location>
</feature>
<dbReference type="Pfam" id="PF02117">
    <property type="entry name" value="7TM_GPCR_Sra"/>
    <property type="match status" value="1"/>
</dbReference>
<dbReference type="OrthoDB" id="5849660at2759"/>
<dbReference type="GO" id="GO:0004930">
    <property type="term" value="F:G protein-coupled receptor activity"/>
    <property type="evidence" value="ECO:0007669"/>
    <property type="project" value="InterPro"/>
</dbReference>
<evidence type="ECO:0000256" key="1">
    <source>
        <dbReference type="ARBA" id="ARBA00004141"/>
    </source>
</evidence>
<keyword evidence="4 5" id="KW-0472">Membrane</keyword>
<dbReference type="Proteomes" id="UP000230233">
    <property type="component" value="Chromosome II"/>
</dbReference>
<sequence>MTTITPLLNFSDFPTPSTFSNSSVAMAIVSSENRTCADEKLLALYQSWSYIASIVFNCLVPTISMYFLGRAIFQLCNQATIQYSTRILLIATILFAACHQISYFAFKIDLLHTMFFKLDQPCFLQRSSYDCRFISIAQTTGNVGMALTGLAMSTDRALALTFPADYYKLKSAPGIILSIIVFIISFSTWFFLTMNDPLTGYLNHCGFYPSYSVTNFQLMLDVILYLAIFNLILDIILFYYARKQILWRRSYQFQKRYEARISLNCTQAVFVISICQCISNGANSGLMRLLMMIGTSITAVTYSSLLSLFYTAPYSCILLPILMMKVLEYIREQRTIGILSLRSEKPGLEEHHQRMRAAWS</sequence>
<dbReference type="PRINTS" id="PR00697">
    <property type="entry name" value="TMPROTEINSRA"/>
</dbReference>
<dbReference type="FunFam" id="1.20.1070.10:FF:000816">
    <property type="entry name" value="Serpentine receptor class alpha-13"/>
    <property type="match status" value="1"/>
</dbReference>
<dbReference type="Gene3D" id="1.20.1070.10">
    <property type="entry name" value="Rhodopsin 7-helix transmembrane proteins"/>
    <property type="match status" value="1"/>
</dbReference>
<dbReference type="AlphaFoldDB" id="A0A2G5UXT1"/>
<feature type="transmembrane region" description="Helical" evidence="5">
    <location>
        <begin position="174"/>
        <end position="192"/>
    </location>
</feature>
<evidence type="ECO:0000313" key="7">
    <source>
        <dbReference type="Proteomes" id="UP000230233"/>
    </source>
</evidence>
<feature type="transmembrane region" description="Helical" evidence="5">
    <location>
        <begin position="88"/>
        <end position="106"/>
    </location>
</feature>
<evidence type="ECO:0000256" key="5">
    <source>
        <dbReference type="SAM" id="Phobius"/>
    </source>
</evidence>
<evidence type="ECO:0000256" key="3">
    <source>
        <dbReference type="ARBA" id="ARBA00022989"/>
    </source>
</evidence>
<evidence type="ECO:0000313" key="6">
    <source>
        <dbReference type="EMBL" id="PIC44337.1"/>
    </source>
</evidence>
<evidence type="ECO:0000256" key="4">
    <source>
        <dbReference type="ARBA" id="ARBA00023136"/>
    </source>
</evidence>
<evidence type="ECO:0000256" key="2">
    <source>
        <dbReference type="ARBA" id="ARBA00022692"/>
    </source>
</evidence>
<gene>
    <name evidence="6" type="primary">Cni-sra-13</name>
    <name evidence="6" type="synonym">Cnig_chr_II.g4734</name>
    <name evidence="6" type="ORF">B9Z55_004734</name>
</gene>
<dbReference type="InterPro" id="IPR000344">
    <property type="entry name" value="7TM_GPCR_serpentine_rcpt_Sra"/>
</dbReference>
<feature type="transmembrane region" description="Helical" evidence="5">
    <location>
        <begin position="48"/>
        <end position="68"/>
    </location>
</feature>
<dbReference type="GO" id="GO:0016020">
    <property type="term" value="C:membrane"/>
    <property type="evidence" value="ECO:0007669"/>
    <property type="project" value="UniProtKB-SubCell"/>
</dbReference>
<keyword evidence="3 5" id="KW-1133">Transmembrane helix</keyword>
<dbReference type="PANTHER" id="PTHR31357:SF15">
    <property type="entry name" value="SERPENTINE RECEPTOR CLASS ALPHA-13"/>
    <property type="match status" value="1"/>
</dbReference>
<dbReference type="EMBL" id="PDUG01000002">
    <property type="protein sequence ID" value="PIC44337.1"/>
    <property type="molecule type" value="Genomic_DNA"/>
</dbReference>
<dbReference type="GO" id="GO:0004984">
    <property type="term" value="F:olfactory receptor activity"/>
    <property type="evidence" value="ECO:0007669"/>
    <property type="project" value="TreeGrafter"/>
</dbReference>
<protein>
    <recommendedName>
        <fullName evidence="8">G-protein coupled receptors family 1 profile domain-containing protein</fullName>
    </recommendedName>
</protein>
<comment type="subcellular location">
    <subcellularLocation>
        <location evidence="1">Membrane</location>
        <topology evidence="1">Multi-pass membrane protein</topology>
    </subcellularLocation>
</comment>
<dbReference type="SUPFAM" id="SSF81321">
    <property type="entry name" value="Family A G protein-coupled receptor-like"/>
    <property type="match status" value="1"/>
</dbReference>
<keyword evidence="2 5" id="KW-0812">Transmembrane</keyword>
<evidence type="ECO:0008006" key="8">
    <source>
        <dbReference type="Google" id="ProtNLM"/>
    </source>
</evidence>
<feature type="transmembrane region" description="Helical" evidence="5">
    <location>
        <begin position="302"/>
        <end position="324"/>
    </location>
</feature>
<name>A0A2G5UXT1_9PELO</name>
<dbReference type="PANTHER" id="PTHR31357">
    <property type="entry name" value="SERPENTINE RECEPTOR CLASS ALPHA-10"/>
    <property type="match status" value="1"/>
</dbReference>
<accession>A0A2G5UXT1</accession>
<reference evidence="7" key="1">
    <citation type="submission" date="2017-10" db="EMBL/GenBank/DDBJ databases">
        <title>Rapid genome shrinkage in a self-fertile nematode reveals novel sperm competition proteins.</title>
        <authorList>
            <person name="Yin D."/>
            <person name="Schwarz E.M."/>
            <person name="Thomas C.G."/>
            <person name="Felde R.L."/>
            <person name="Korf I.F."/>
            <person name="Cutter A.D."/>
            <person name="Schartner C.M."/>
            <person name="Ralston E.J."/>
            <person name="Meyer B.J."/>
            <person name="Haag E.S."/>
        </authorList>
    </citation>
    <scope>NUCLEOTIDE SEQUENCE [LARGE SCALE GENOMIC DNA]</scope>
    <source>
        <strain evidence="7">JU1422</strain>
    </source>
</reference>
<keyword evidence="7" id="KW-1185">Reference proteome</keyword>
<comment type="caution">
    <text evidence="6">The sequence shown here is derived from an EMBL/GenBank/DDBJ whole genome shotgun (WGS) entry which is preliminary data.</text>
</comment>
<proteinExistence type="predicted"/>
<organism evidence="6 7">
    <name type="scientific">Caenorhabditis nigoni</name>
    <dbReference type="NCBI Taxonomy" id="1611254"/>
    <lineage>
        <taxon>Eukaryota</taxon>
        <taxon>Metazoa</taxon>
        <taxon>Ecdysozoa</taxon>
        <taxon>Nematoda</taxon>
        <taxon>Chromadorea</taxon>
        <taxon>Rhabditida</taxon>
        <taxon>Rhabditina</taxon>
        <taxon>Rhabditomorpha</taxon>
        <taxon>Rhabditoidea</taxon>
        <taxon>Rhabditidae</taxon>
        <taxon>Peloderinae</taxon>
        <taxon>Caenorhabditis</taxon>
    </lineage>
</organism>
<dbReference type="STRING" id="1611254.A0A2G5UXT1"/>
<dbReference type="InterPro" id="IPR051080">
    <property type="entry name" value="Nematode_rcpt-like_serp_alpha"/>
</dbReference>